<dbReference type="EMBL" id="JAWDGP010002698">
    <property type="protein sequence ID" value="KAK3780642.1"/>
    <property type="molecule type" value="Genomic_DNA"/>
</dbReference>
<dbReference type="FunFam" id="1.20.1250.20:FF:000003">
    <property type="entry name" value="Solute carrier family 17 member 3"/>
    <property type="match status" value="1"/>
</dbReference>
<comment type="subcellular location">
    <subcellularLocation>
        <location evidence="1">Membrane</location>
        <topology evidence="1">Multi-pass membrane protein</topology>
    </subcellularLocation>
</comment>
<dbReference type="InterPro" id="IPR011701">
    <property type="entry name" value="MFS"/>
</dbReference>
<evidence type="ECO:0000256" key="2">
    <source>
        <dbReference type="ARBA" id="ARBA00022448"/>
    </source>
</evidence>
<sequence length="536" mass="58194">MKEGYTVTRTDCADEQTHLLTNSSPANHADRDKPAHENQHLGVPCPGTDPKVKDPPWLTSKRWQVSYLSFLGCFFLYSLRVDLSVSIVCMCNDTGKNSSTEFGKEKAEFTWGESTKSSLLSAYFYGYLLLSVPGGWLAGRYGATRVISLAVALSAICTLLVPVAARNSLPAFYALRVATGLFSSSIAPGFQALLGRWAPPRERTRLSGFTYSGGFLGSIATFSLSGVLCDSGFDGGWPSIFYIIGGSALLWTLVWHVVVYDSPSSHPTISCQEREYITSNLQQKSEKSPRLPWREMFTSAPFWALIFAMGAMGWVDYTIMTSLPQYLQDILDFDISQDGFLSAIPSVTQFVSSLLIGPVADNIRNRGVRTGAVRKIFQTLTFIGRAACLTSAGYVTHGNRYLAVGLVSLSGFFAGLQQAGYVANFIDIAPRFAGVMYGVGNSMATLSGIVAPLIVGAVTTGKSRTEWQTVFFICAGISTVATVFFDCCAQGHVQPWAVADDDGSGLCYDVSIEPEINHQIEDAEDKTPDTRKSVNS</sequence>
<dbReference type="CDD" id="cd17318">
    <property type="entry name" value="MFS_SLC17"/>
    <property type="match status" value="1"/>
</dbReference>
<dbReference type="PROSITE" id="PS50850">
    <property type="entry name" value="MFS"/>
    <property type="match status" value="1"/>
</dbReference>
<protein>
    <recommendedName>
        <fullName evidence="9">Major facilitator superfamily (MFS) profile domain-containing protein</fullName>
    </recommendedName>
</protein>
<feature type="transmembrane region" description="Helical" evidence="8">
    <location>
        <begin position="171"/>
        <end position="194"/>
    </location>
</feature>
<keyword evidence="5 8" id="KW-1133">Transmembrane helix</keyword>
<evidence type="ECO:0000256" key="4">
    <source>
        <dbReference type="ARBA" id="ARBA00022847"/>
    </source>
</evidence>
<dbReference type="Pfam" id="PF07690">
    <property type="entry name" value="MFS_1"/>
    <property type="match status" value="1"/>
</dbReference>
<dbReference type="PANTHER" id="PTHR11662:SF399">
    <property type="entry name" value="FI19708P1-RELATED"/>
    <property type="match status" value="1"/>
</dbReference>
<reference evidence="10" key="1">
    <citation type="journal article" date="2023" name="G3 (Bethesda)">
        <title>A reference genome for the long-term kleptoplast-retaining sea slug Elysia crispata morphotype clarki.</title>
        <authorList>
            <person name="Eastman K.E."/>
            <person name="Pendleton A.L."/>
            <person name="Shaikh M.A."/>
            <person name="Suttiyut T."/>
            <person name="Ogas R."/>
            <person name="Tomko P."/>
            <person name="Gavelis G."/>
            <person name="Widhalm J.R."/>
            <person name="Wisecaver J.H."/>
        </authorList>
    </citation>
    <scope>NUCLEOTIDE SEQUENCE</scope>
    <source>
        <strain evidence="10">ECLA1</strain>
    </source>
</reference>
<feature type="transmembrane region" description="Helical" evidence="8">
    <location>
        <begin position="300"/>
        <end position="320"/>
    </location>
</feature>
<organism evidence="10 11">
    <name type="scientific">Elysia crispata</name>
    <name type="common">lettuce slug</name>
    <dbReference type="NCBI Taxonomy" id="231223"/>
    <lineage>
        <taxon>Eukaryota</taxon>
        <taxon>Metazoa</taxon>
        <taxon>Spiralia</taxon>
        <taxon>Lophotrochozoa</taxon>
        <taxon>Mollusca</taxon>
        <taxon>Gastropoda</taxon>
        <taxon>Heterobranchia</taxon>
        <taxon>Euthyneura</taxon>
        <taxon>Panpulmonata</taxon>
        <taxon>Sacoglossa</taxon>
        <taxon>Placobranchoidea</taxon>
        <taxon>Plakobranchidae</taxon>
        <taxon>Elysia</taxon>
    </lineage>
</organism>
<proteinExistence type="predicted"/>
<feature type="compositionally biased region" description="Basic and acidic residues" evidence="7">
    <location>
        <begin position="28"/>
        <end position="39"/>
    </location>
</feature>
<dbReference type="GO" id="GO:0016324">
    <property type="term" value="C:apical plasma membrane"/>
    <property type="evidence" value="ECO:0007669"/>
    <property type="project" value="TreeGrafter"/>
</dbReference>
<feature type="transmembrane region" description="Helical" evidence="8">
    <location>
        <begin position="206"/>
        <end position="228"/>
    </location>
</feature>
<evidence type="ECO:0000259" key="9">
    <source>
        <dbReference type="PROSITE" id="PS50850"/>
    </source>
</evidence>
<dbReference type="FunFam" id="1.20.1250.20:FF:000423">
    <property type="entry name" value="Putative inorganic phosphate cotransporter-like Protein"/>
    <property type="match status" value="1"/>
</dbReference>
<evidence type="ECO:0000313" key="11">
    <source>
        <dbReference type="Proteomes" id="UP001283361"/>
    </source>
</evidence>
<keyword evidence="2" id="KW-0813">Transport</keyword>
<accession>A0AAE1A5I2</accession>
<feature type="transmembrane region" description="Helical" evidence="8">
    <location>
        <begin position="401"/>
        <end position="423"/>
    </location>
</feature>
<feature type="transmembrane region" description="Helical" evidence="8">
    <location>
        <begin position="122"/>
        <end position="139"/>
    </location>
</feature>
<feature type="domain" description="Major facilitator superfamily (MFS) profile" evidence="9">
    <location>
        <begin position="70"/>
        <end position="493"/>
    </location>
</feature>
<dbReference type="GO" id="GO:0015293">
    <property type="term" value="F:symporter activity"/>
    <property type="evidence" value="ECO:0007669"/>
    <property type="project" value="UniProtKB-KW"/>
</dbReference>
<keyword evidence="3 8" id="KW-0812">Transmembrane</keyword>
<evidence type="ECO:0000256" key="8">
    <source>
        <dbReference type="SAM" id="Phobius"/>
    </source>
</evidence>
<keyword evidence="6 8" id="KW-0472">Membrane</keyword>
<feature type="transmembrane region" description="Helical" evidence="8">
    <location>
        <begin position="146"/>
        <end position="165"/>
    </location>
</feature>
<dbReference type="Gene3D" id="1.20.1250.20">
    <property type="entry name" value="MFS general substrate transporter like domains"/>
    <property type="match status" value="2"/>
</dbReference>
<evidence type="ECO:0000256" key="3">
    <source>
        <dbReference type="ARBA" id="ARBA00022692"/>
    </source>
</evidence>
<comment type="caution">
    <text evidence="10">The sequence shown here is derived from an EMBL/GenBank/DDBJ whole genome shotgun (WGS) entry which is preliminary data.</text>
</comment>
<dbReference type="InterPro" id="IPR036259">
    <property type="entry name" value="MFS_trans_sf"/>
</dbReference>
<keyword evidence="11" id="KW-1185">Reference proteome</keyword>
<keyword evidence="4" id="KW-0769">Symport</keyword>
<dbReference type="InterPro" id="IPR050382">
    <property type="entry name" value="MFS_Na/Anion_cotransporter"/>
</dbReference>
<dbReference type="GO" id="GO:0006820">
    <property type="term" value="P:monoatomic anion transport"/>
    <property type="evidence" value="ECO:0007669"/>
    <property type="project" value="TreeGrafter"/>
</dbReference>
<evidence type="ECO:0000313" key="10">
    <source>
        <dbReference type="EMBL" id="KAK3780642.1"/>
    </source>
</evidence>
<evidence type="ECO:0000256" key="1">
    <source>
        <dbReference type="ARBA" id="ARBA00004141"/>
    </source>
</evidence>
<feature type="transmembrane region" description="Helical" evidence="8">
    <location>
        <begin position="340"/>
        <end position="360"/>
    </location>
</feature>
<dbReference type="PANTHER" id="PTHR11662">
    <property type="entry name" value="SOLUTE CARRIER FAMILY 17"/>
    <property type="match status" value="1"/>
</dbReference>
<dbReference type="InterPro" id="IPR020846">
    <property type="entry name" value="MFS_dom"/>
</dbReference>
<gene>
    <name evidence="10" type="ORF">RRG08_044866</name>
</gene>
<evidence type="ECO:0000256" key="7">
    <source>
        <dbReference type="SAM" id="MobiDB-lite"/>
    </source>
</evidence>
<feature type="transmembrane region" description="Helical" evidence="8">
    <location>
        <begin position="467"/>
        <end position="485"/>
    </location>
</feature>
<dbReference type="SUPFAM" id="SSF103473">
    <property type="entry name" value="MFS general substrate transporter"/>
    <property type="match status" value="1"/>
</dbReference>
<evidence type="ECO:0000256" key="6">
    <source>
        <dbReference type="ARBA" id="ARBA00023136"/>
    </source>
</evidence>
<name>A0AAE1A5I2_9GAST</name>
<feature type="region of interest" description="Disordered" evidence="7">
    <location>
        <begin position="16"/>
        <end position="48"/>
    </location>
</feature>
<feature type="transmembrane region" description="Helical" evidence="8">
    <location>
        <begin position="63"/>
        <end position="80"/>
    </location>
</feature>
<feature type="transmembrane region" description="Helical" evidence="8">
    <location>
        <begin position="435"/>
        <end position="455"/>
    </location>
</feature>
<evidence type="ECO:0000256" key="5">
    <source>
        <dbReference type="ARBA" id="ARBA00022989"/>
    </source>
</evidence>
<feature type="transmembrane region" description="Helical" evidence="8">
    <location>
        <begin position="240"/>
        <end position="260"/>
    </location>
</feature>
<dbReference type="Proteomes" id="UP001283361">
    <property type="component" value="Unassembled WGS sequence"/>
</dbReference>
<dbReference type="AlphaFoldDB" id="A0AAE1A5I2"/>